<keyword evidence="4 7" id="KW-0472">Membrane</keyword>
<evidence type="ECO:0000313" key="10">
    <source>
        <dbReference type="Proteomes" id="UP001295740"/>
    </source>
</evidence>
<dbReference type="InterPro" id="IPR049326">
    <property type="entry name" value="Rhodopsin_dom_fungi"/>
</dbReference>
<feature type="transmembrane region" description="Helical" evidence="7">
    <location>
        <begin position="206"/>
        <end position="231"/>
    </location>
</feature>
<evidence type="ECO:0000256" key="4">
    <source>
        <dbReference type="ARBA" id="ARBA00023136"/>
    </source>
</evidence>
<evidence type="ECO:0000313" key="9">
    <source>
        <dbReference type="EMBL" id="CAJ2512379.1"/>
    </source>
</evidence>
<feature type="transmembrane region" description="Helical" evidence="7">
    <location>
        <begin position="173"/>
        <end position="194"/>
    </location>
</feature>
<sequence length="429" mass="47340">MAEEIEDRGPLLDAINIAFLVISVTIVGLRCYVRVFMVKRFGLDDWAMLLATTFFVSYCVCSISGVHYGTGRHKWDLSTEGYAKGREFWWFCYLTYCWSMILSKASIALFLLRVTAYRIHVWIIWGAMAISFVTCMAFFFVTVFQCYPVSYFWDQYTQSGTCVNVEVIVALGYLYSVCSIITDFTFALLPAWIISHLNMKARTKIALIPLLAMGCVASSAVIVRCIYMSTFRSPDYLWATADIAVWSTVEQGLAISAASLATLRPLIKLIGYKLGITTRPTGPSDGYKGPSAHLGSLSGPISRRRGSQSAANALILNTLNKSVFRDAKDEYDLTAVYEVRCEAGLGSPGARDGPLPGAISQGRTYEVTSKSIESGSCTEKPKSISSQVGKSSFTRPRNETSDSDSIEALRPELSPAVPRSFLQSNQDSK</sequence>
<feature type="transmembrane region" description="Helical" evidence="7">
    <location>
        <begin position="88"/>
        <end position="112"/>
    </location>
</feature>
<evidence type="ECO:0000256" key="1">
    <source>
        <dbReference type="ARBA" id="ARBA00004141"/>
    </source>
</evidence>
<accession>A0AAI8YPG5</accession>
<dbReference type="EMBL" id="CAUWAG010000019">
    <property type="protein sequence ID" value="CAJ2512379.1"/>
    <property type="molecule type" value="Genomic_DNA"/>
</dbReference>
<feature type="transmembrane region" description="Helical" evidence="7">
    <location>
        <begin position="45"/>
        <end position="68"/>
    </location>
</feature>
<dbReference type="GO" id="GO:0016020">
    <property type="term" value="C:membrane"/>
    <property type="evidence" value="ECO:0007669"/>
    <property type="project" value="UniProtKB-SubCell"/>
</dbReference>
<dbReference type="Pfam" id="PF20684">
    <property type="entry name" value="Fung_rhodopsin"/>
    <property type="match status" value="1"/>
</dbReference>
<evidence type="ECO:0000256" key="5">
    <source>
        <dbReference type="ARBA" id="ARBA00038359"/>
    </source>
</evidence>
<dbReference type="PANTHER" id="PTHR33048">
    <property type="entry name" value="PTH11-LIKE INTEGRAL MEMBRANE PROTEIN (AFU_ORTHOLOGUE AFUA_5G11245)"/>
    <property type="match status" value="1"/>
</dbReference>
<comment type="caution">
    <text evidence="9">The sequence shown here is derived from an EMBL/GenBank/DDBJ whole genome shotgun (WGS) entry which is preliminary data.</text>
</comment>
<keyword evidence="2 7" id="KW-0812">Transmembrane</keyword>
<evidence type="ECO:0000256" key="3">
    <source>
        <dbReference type="ARBA" id="ARBA00022989"/>
    </source>
</evidence>
<evidence type="ECO:0000259" key="8">
    <source>
        <dbReference type="Pfam" id="PF20684"/>
    </source>
</evidence>
<comment type="similarity">
    <text evidence="5">Belongs to the SAT4 family.</text>
</comment>
<keyword evidence="3 7" id="KW-1133">Transmembrane helix</keyword>
<dbReference type="InterPro" id="IPR052337">
    <property type="entry name" value="SAT4-like"/>
</dbReference>
<dbReference type="Proteomes" id="UP001295740">
    <property type="component" value="Unassembled WGS sequence"/>
</dbReference>
<name>A0AAI8YPG5_9PEZI</name>
<evidence type="ECO:0000256" key="6">
    <source>
        <dbReference type="SAM" id="MobiDB-lite"/>
    </source>
</evidence>
<evidence type="ECO:0000256" key="2">
    <source>
        <dbReference type="ARBA" id="ARBA00022692"/>
    </source>
</evidence>
<organism evidence="9 10">
    <name type="scientific">Anthostomella pinea</name>
    <dbReference type="NCBI Taxonomy" id="933095"/>
    <lineage>
        <taxon>Eukaryota</taxon>
        <taxon>Fungi</taxon>
        <taxon>Dikarya</taxon>
        <taxon>Ascomycota</taxon>
        <taxon>Pezizomycotina</taxon>
        <taxon>Sordariomycetes</taxon>
        <taxon>Xylariomycetidae</taxon>
        <taxon>Xylariales</taxon>
        <taxon>Xylariaceae</taxon>
        <taxon>Anthostomella</taxon>
    </lineage>
</organism>
<reference evidence="9" key="1">
    <citation type="submission" date="2023-10" db="EMBL/GenBank/DDBJ databases">
        <authorList>
            <person name="Hackl T."/>
        </authorList>
    </citation>
    <scope>NUCLEOTIDE SEQUENCE</scope>
</reference>
<protein>
    <submittedName>
        <fullName evidence="9">Uu.00g053940.m01.CDS01</fullName>
    </submittedName>
</protein>
<feature type="transmembrane region" description="Helical" evidence="7">
    <location>
        <begin position="119"/>
        <end position="144"/>
    </location>
</feature>
<dbReference type="AlphaFoldDB" id="A0AAI8YPG5"/>
<dbReference type="PANTHER" id="PTHR33048:SF96">
    <property type="entry name" value="INTEGRAL MEMBRANE PROTEIN"/>
    <property type="match status" value="1"/>
</dbReference>
<comment type="subcellular location">
    <subcellularLocation>
        <location evidence="1">Membrane</location>
        <topology evidence="1">Multi-pass membrane protein</topology>
    </subcellularLocation>
</comment>
<feature type="compositionally biased region" description="Polar residues" evidence="6">
    <location>
        <begin position="370"/>
        <end position="395"/>
    </location>
</feature>
<gene>
    <name evidence="9" type="ORF">KHLLAP_LOCUS12847</name>
</gene>
<keyword evidence="10" id="KW-1185">Reference proteome</keyword>
<feature type="region of interest" description="Disordered" evidence="6">
    <location>
        <begin position="370"/>
        <end position="429"/>
    </location>
</feature>
<feature type="transmembrane region" description="Helical" evidence="7">
    <location>
        <begin position="14"/>
        <end position="33"/>
    </location>
</feature>
<proteinExistence type="inferred from homology"/>
<feature type="domain" description="Rhodopsin" evidence="8">
    <location>
        <begin position="29"/>
        <end position="268"/>
    </location>
</feature>
<evidence type="ECO:0000256" key="7">
    <source>
        <dbReference type="SAM" id="Phobius"/>
    </source>
</evidence>